<reference evidence="2" key="1">
    <citation type="submission" date="2021-03" db="EMBL/GenBank/DDBJ databases">
        <authorList>
            <person name="Bekaert M."/>
        </authorList>
    </citation>
    <scope>NUCLEOTIDE SEQUENCE</scope>
</reference>
<dbReference type="GO" id="GO:0003824">
    <property type="term" value="F:catalytic activity"/>
    <property type="evidence" value="ECO:0007669"/>
    <property type="project" value="InterPro"/>
</dbReference>
<dbReference type="AlphaFoldDB" id="A0A8S3QQZ9"/>
<proteinExistence type="predicted"/>
<feature type="domain" description="Endonuclease/exonuclease/phosphatase" evidence="1">
    <location>
        <begin position="44"/>
        <end position="144"/>
    </location>
</feature>
<sequence length="160" mass="18517">MQEADMRRIVKAISDLEFKSGRIVQKEHLLLDQPNDFDSELLIGSWNCNGWYLSHNCDDSRTLRENILHALNCDIIGLSETHLKGDDKIDLLGYKWIGSNRRTILHNSWRGSGGVGFLLKSSLLQHFEVDILDINRDDILWIQLRSKVDQDMKMNVCVCY</sequence>
<dbReference type="EMBL" id="CAJPWZ010000664">
    <property type="protein sequence ID" value="CAG2198072.1"/>
    <property type="molecule type" value="Genomic_DNA"/>
</dbReference>
<dbReference type="InterPro" id="IPR005135">
    <property type="entry name" value="Endo/exonuclease/phosphatase"/>
</dbReference>
<organism evidence="2 3">
    <name type="scientific">Mytilus edulis</name>
    <name type="common">Blue mussel</name>
    <dbReference type="NCBI Taxonomy" id="6550"/>
    <lineage>
        <taxon>Eukaryota</taxon>
        <taxon>Metazoa</taxon>
        <taxon>Spiralia</taxon>
        <taxon>Lophotrochozoa</taxon>
        <taxon>Mollusca</taxon>
        <taxon>Bivalvia</taxon>
        <taxon>Autobranchia</taxon>
        <taxon>Pteriomorphia</taxon>
        <taxon>Mytilida</taxon>
        <taxon>Mytiloidea</taxon>
        <taxon>Mytilidae</taxon>
        <taxon>Mytilinae</taxon>
        <taxon>Mytilus</taxon>
    </lineage>
</organism>
<dbReference type="SUPFAM" id="SSF56219">
    <property type="entry name" value="DNase I-like"/>
    <property type="match status" value="1"/>
</dbReference>
<keyword evidence="3" id="KW-1185">Reference proteome</keyword>
<evidence type="ECO:0000313" key="3">
    <source>
        <dbReference type="Proteomes" id="UP000683360"/>
    </source>
</evidence>
<dbReference type="Proteomes" id="UP000683360">
    <property type="component" value="Unassembled WGS sequence"/>
</dbReference>
<evidence type="ECO:0000259" key="1">
    <source>
        <dbReference type="Pfam" id="PF03372"/>
    </source>
</evidence>
<dbReference type="Pfam" id="PF03372">
    <property type="entry name" value="Exo_endo_phos"/>
    <property type="match status" value="1"/>
</dbReference>
<dbReference type="InterPro" id="IPR036691">
    <property type="entry name" value="Endo/exonu/phosph_ase_sf"/>
</dbReference>
<name>A0A8S3QQZ9_MYTED</name>
<dbReference type="Gene3D" id="3.60.10.10">
    <property type="entry name" value="Endonuclease/exonuclease/phosphatase"/>
    <property type="match status" value="1"/>
</dbReference>
<gene>
    <name evidence="2" type="ORF">MEDL_12847</name>
</gene>
<dbReference type="OrthoDB" id="10436229at2759"/>
<protein>
    <recommendedName>
        <fullName evidence="1">Endonuclease/exonuclease/phosphatase domain-containing protein</fullName>
    </recommendedName>
</protein>
<accession>A0A8S3QQZ9</accession>
<comment type="caution">
    <text evidence="2">The sequence shown here is derived from an EMBL/GenBank/DDBJ whole genome shotgun (WGS) entry which is preliminary data.</text>
</comment>
<evidence type="ECO:0000313" key="2">
    <source>
        <dbReference type="EMBL" id="CAG2198072.1"/>
    </source>
</evidence>